<proteinExistence type="predicted"/>
<comment type="caution">
    <text evidence="2">The sequence shown here is derived from an EMBL/GenBank/DDBJ whole genome shotgun (WGS) entry which is preliminary data.</text>
</comment>
<evidence type="ECO:0000313" key="2">
    <source>
        <dbReference type="EMBL" id="GAA2731647.1"/>
    </source>
</evidence>
<keyword evidence="3" id="KW-1185">Reference proteome</keyword>
<sequence>MLGLALVAGCSDDPPEAGPAPDTDPSSQSVPPATPTGSGSPSPGTASPDVRGGTLPAGYLPLWPFSGPDEVRSVRPNGYASWNLDAGRTALSFTRSYLGFTSIDRVTSRSEKGNEARIGVGYKAEGGEHTAAVVHLFRMGEGGSGPWEVVGTDDTTLSLTTPAYGGRPATPVTVGGRITGVDESLQAKLLHPRAGEPLGEHCCTPAGGQDTRWKLTLPYEGEVEEVATIVVWTGGHVADVERFAVTGIRP</sequence>
<organism evidence="2 3">
    <name type="scientific">Actinocorallia aurantiaca</name>
    <dbReference type="NCBI Taxonomy" id="46204"/>
    <lineage>
        <taxon>Bacteria</taxon>
        <taxon>Bacillati</taxon>
        <taxon>Actinomycetota</taxon>
        <taxon>Actinomycetes</taxon>
        <taxon>Streptosporangiales</taxon>
        <taxon>Thermomonosporaceae</taxon>
        <taxon>Actinocorallia</taxon>
    </lineage>
</organism>
<dbReference type="Proteomes" id="UP001501842">
    <property type="component" value="Unassembled WGS sequence"/>
</dbReference>
<feature type="compositionally biased region" description="Low complexity" evidence="1">
    <location>
        <begin position="35"/>
        <end position="48"/>
    </location>
</feature>
<name>A0ABP6GY67_9ACTN</name>
<evidence type="ECO:0000256" key="1">
    <source>
        <dbReference type="SAM" id="MobiDB-lite"/>
    </source>
</evidence>
<accession>A0ABP6GY67</accession>
<dbReference type="EMBL" id="BAAATZ010000020">
    <property type="protein sequence ID" value="GAA2731647.1"/>
    <property type="molecule type" value="Genomic_DNA"/>
</dbReference>
<feature type="region of interest" description="Disordered" evidence="1">
    <location>
        <begin position="1"/>
        <end position="53"/>
    </location>
</feature>
<reference evidence="3" key="1">
    <citation type="journal article" date="2019" name="Int. J. Syst. Evol. Microbiol.">
        <title>The Global Catalogue of Microorganisms (GCM) 10K type strain sequencing project: providing services to taxonomists for standard genome sequencing and annotation.</title>
        <authorList>
            <consortium name="The Broad Institute Genomics Platform"/>
            <consortium name="The Broad Institute Genome Sequencing Center for Infectious Disease"/>
            <person name="Wu L."/>
            <person name="Ma J."/>
        </authorList>
    </citation>
    <scope>NUCLEOTIDE SEQUENCE [LARGE SCALE GENOMIC DNA]</scope>
    <source>
        <strain evidence="3">JCM 8201</strain>
    </source>
</reference>
<evidence type="ECO:0000313" key="3">
    <source>
        <dbReference type="Proteomes" id="UP001501842"/>
    </source>
</evidence>
<gene>
    <name evidence="2" type="ORF">GCM10010439_47580</name>
</gene>
<protein>
    <submittedName>
        <fullName evidence="2">Uncharacterized protein</fullName>
    </submittedName>
</protein>